<dbReference type="CDD" id="cd01446">
    <property type="entry name" value="DSP_MapKP"/>
    <property type="match status" value="1"/>
</dbReference>
<evidence type="ECO:0000313" key="3">
    <source>
        <dbReference type="Proteomes" id="UP001209878"/>
    </source>
</evidence>
<sequence>MARGVPWKMIAANVLADILQIGDKEVLVIDSRSFLEYNSCHIVDSVNVCCSKLVKRRLQQGKVMVTELLSQACHHYKLVPRSRIIVYDQCTSDPLVLSPDCFLSVLLHKLVSVFFRIELLQGES</sequence>
<accession>A0AAD9PE42</accession>
<proteinExistence type="predicted"/>
<dbReference type="FunFam" id="3.40.250.10:FF:000020">
    <property type="entry name" value="Dual specificity protein phosphatase 8"/>
    <property type="match status" value="1"/>
</dbReference>
<evidence type="ECO:0000259" key="1">
    <source>
        <dbReference type="PROSITE" id="PS50206"/>
    </source>
</evidence>
<dbReference type="InterPro" id="IPR001763">
    <property type="entry name" value="Rhodanese-like_dom"/>
</dbReference>
<reference evidence="2" key="1">
    <citation type="journal article" date="2023" name="Mol. Biol. Evol.">
        <title>Third-Generation Sequencing Reveals the Adaptive Role of the Epigenome in Three Deep-Sea Polychaetes.</title>
        <authorList>
            <person name="Perez M."/>
            <person name="Aroh O."/>
            <person name="Sun Y."/>
            <person name="Lan Y."/>
            <person name="Juniper S.K."/>
            <person name="Young C.R."/>
            <person name="Angers B."/>
            <person name="Qian P.Y."/>
        </authorList>
    </citation>
    <scope>NUCLEOTIDE SEQUENCE</scope>
    <source>
        <strain evidence="2">R07B-5</strain>
    </source>
</reference>
<dbReference type="InterPro" id="IPR036873">
    <property type="entry name" value="Rhodanese-like_dom_sf"/>
</dbReference>
<name>A0AAD9PE42_RIDPI</name>
<organism evidence="2 3">
    <name type="scientific">Ridgeia piscesae</name>
    <name type="common">Tubeworm</name>
    <dbReference type="NCBI Taxonomy" id="27915"/>
    <lineage>
        <taxon>Eukaryota</taxon>
        <taxon>Metazoa</taxon>
        <taxon>Spiralia</taxon>
        <taxon>Lophotrochozoa</taxon>
        <taxon>Annelida</taxon>
        <taxon>Polychaeta</taxon>
        <taxon>Sedentaria</taxon>
        <taxon>Canalipalpata</taxon>
        <taxon>Sabellida</taxon>
        <taxon>Siboglinidae</taxon>
        <taxon>Ridgeia</taxon>
    </lineage>
</organism>
<dbReference type="Proteomes" id="UP001209878">
    <property type="component" value="Unassembled WGS sequence"/>
</dbReference>
<dbReference type="AlphaFoldDB" id="A0AAD9PE42"/>
<dbReference type="EMBL" id="JAODUO010000016">
    <property type="protein sequence ID" value="KAK2193171.1"/>
    <property type="molecule type" value="Genomic_DNA"/>
</dbReference>
<dbReference type="Pfam" id="PF00581">
    <property type="entry name" value="Rhodanese"/>
    <property type="match status" value="1"/>
</dbReference>
<dbReference type="Gene3D" id="3.40.250.10">
    <property type="entry name" value="Rhodanese-like domain"/>
    <property type="match status" value="1"/>
</dbReference>
<dbReference type="SUPFAM" id="SSF52821">
    <property type="entry name" value="Rhodanese/Cell cycle control phosphatase"/>
    <property type="match status" value="1"/>
</dbReference>
<gene>
    <name evidence="2" type="ORF">NP493_14g04059</name>
</gene>
<keyword evidence="3" id="KW-1185">Reference proteome</keyword>
<comment type="caution">
    <text evidence="2">The sequence shown here is derived from an EMBL/GenBank/DDBJ whole genome shotgun (WGS) entry which is preliminary data.</text>
</comment>
<dbReference type="PROSITE" id="PS50206">
    <property type="entry name" value="RHODANESE_3"/>
    <property type="match status" value="1"/>
</dbReference>
<evidence type="ECO:0000313" key="2">
    <source>
        <dbReference type="EMBL" id="KAK2193171.1"/>
    </source>
</evidence>
<feature type="domain" description="Rhodanese" evidence="1">
    <location>
        <begin position="22"/>
        <end position="89"/>
    </location>
</feature>
<protein>
    <recommendedName>
        <fullName evidence="1">Rhodanese domain-containing protein</fullName>
    </recommendedName>
</protein>